<organism evidence="2">
    <name type="scientific">Chlamydomonas leiostraca</name>
    <dbReference type="NCBI Taxonomy" id="1034604"/>
    <lineage>
        <taxon>Eukaryota</taxon>
        <taxon>Viridiplantae</taxon>
        <taxon>Chlorophyta</taxon>
        <taxon>core chlorophytes</taxon>
        <taxon>Chlorophyceae</taxon>
        <taxon>CS clade</taxon>
        <taxon>Chlamydomonadales</taxon>
        <taxon>Chlamydomonadaceae</taxon>
        <taxon>Chlamydomonas</taxon>
    </lineage>
</organism>
<gene>
    <name evidence="2" type="ORF">CLEI1391_LOCUS5120</name>
</gene>
<feature type="region of interest" description="Disordered" evidence="1">
    <location>
        <begin position="1"/>
        <end position="29"/>
    </location>
</feature>
<accession>A0A7S0WLM0</accession>
<dbReference type="EMBL" id="HBFB01009068">
    <property type="protein sequence ID" value="CAD8672191.1"/>
    <property type="molecule type" value="Transcribed_RNA"/>
</dbReference>
<evidence type="ECO:0000313" key="2">
    <source>
        <dbReference type="EMBL" id="CAD8672191.1"/>
    </source>
</evidence>
<sequence length="105" mass="10932">MHASTAPPNAMLPASQDMHAPPKTAPLPAAAASANIRIWHGVEPGSNQKGRRGMAAVMHYLATAPAPQPPVHTQPLQSAPQPQCFRSGAVTSPALVLTLPRSFAE</sequence>
<protein>
    <submittedName>
        <fullName evidence="2">Uncharacterized protein</fullName>
    </submittedName>
</protein>
<name>A0A7S0WLM0_9CHLO</name>
<reference evidence="2" key="1">
    <citation type="submission" date="2021-01" db="EMBL/GenBank/DDBJ databases">
        <authorList>
            <person name="Corre E."/>
            <person name="Pelletier E."/>
            <person name="Niang G."/>
            <person name="Scheremetjew M."/>
            <person name="Finn R."/>
            <person name="Kale V."/>
            <person name="Holt S."/>
            <person name="Cochrane G."/>
            <person name="Meng A."/>
            <person name="Brown T."/>
            <person name="Cohen L."/>
        </authorList>
    </citation>
    <scope>NUCLEOTIDE SEQUENCE</scope>
    <source>
        <strain evidence="2">SAG 11-49</strain>
    </source>
</reference>
<proteinExistence type="predicted"/>
<dbReference type="AlphaFoldDB" id="A0A7S0WLM0"/>
<evidence type="ECO:0000256" key="1">
    <source>
        <dbReference type="SAM" id="MobiDB-lite"/>
    </source>
</evidence>